<dbReference type="EMBL" id="CP003803">
    <property type="protein sequence ID" value="AGF47141.1"/>
    <property type="molecule type" value="Genomic_DNA"/>
</dbReference>
<proteinExistence type="predicted"/>
<dbReference type="AlphaFoldDB" id="M1LSQ2"/>
<dbReference type="Pfam" id="PF16868">
    <property type="entry name" value="NMT1_3"/>
    <property type="match status" value="1"/>
</dbReference>
<name>M1LSQ2_9PROT</name>
<evidence type="ECO:0000313" key="1">
    <source>
        <dbReference type="EMBL" id="AGF47141.1"/>
    </source>
</evidence>
<dbReference type="PANTHER" id="PTHR42941">
    <property type="entry name" value="SLL1037 PROTEIN"/>
    <property type="match status" value="1"/>
</dbReference>
<dbReference type="PANTHER" id="PTHR42941:SF1">
    <property type="entry name" value="SLL1037 PROTEIN"/>
    <property type="match status" value="1"/>
</dbReference>
<dbReference type="Proteomes" id="UP000011547">
    <property type="component" value="Chromosome"/>
</dbReference>
<dbReference type="RefSeq" id="WP_015396552.1">
    <property type="nucleotide sequence ID" value="NC_020294.1"/>
</dbReference>
<dbReference type="Gene3D" id="3.40.190.10">
    <property type="entry name" value="Periplasmic binding protein-like II"/>
    <property type="match status" value="2"/>
</dbReference>
<dbReference type="HOGENOM" id="CLU_544720_0_0_4"/>
<dbReference type="OrthoDB" id="9780180at2"/>
<dbReference type="eggNOG" id="COG2358">
    <property type="taxonomic scope" value="Bacteria"/>
</dbReference>
<evidence type="ECO:0000313" key="2">
    <source>
        <dbReference type="Proteomes" id="UP000011547"/>
    </source>
</evidence>
<sequence>MELIKRIILILMCFFLAACERKPNSEELSLALEKKLKDTFGSNVFKVVKLNRMGSAIDSTAPSNENRRVVYYDVILETNKNIDLGAWDQPGAAALVTLMGAGPRSIIGVNSSGNKSGDKITAHASAIYRKSGNNWERVSSAGYSSEDAMFLGIHKPATERLLSTLNTITTSIPYTSSKTAQKVVQQELERSVTRINGRLARLQDGYPFAGGPNKGEYLVFAQSLADVTQRQQVKMIPLVTSGSTENIDLLRSGNATIGLAPANIALMAYNGTGPFEGYGPFTELRTLGSLYPELAHIIVRQESDIKKVADLRGKKISLGPAGSGGRATMEQILAAHGLRAHKDYKVIDSIFTASLQQLDKEEIDAVTQIIGVPASPLRAAMSQSNLRILPLEPLSVKKLIQNNPSLLSLNIAGGTYSNQNKKIPTVGTAALMLTTSELTKAEAENIANAIYNAGQYLLAAGSAQGAQVSVTTSKICLTVPIHTGADEALRKIAHTALPRAVLPRKIQKQPLNNMDISN</sequence>
<organism evidence="1 2">
    <name type="scientific">Candidatus Kinetoplastidibacterium desouzai TCC079E</name>
    <dbReference type="NCBI Taxonomy" id="1208919"/>
    <lineage>
        <taxon>Bacteria</taxon>
        <taxon>Pseudomonadati</taxon>
        <taxon>Pseudomonadota</taxon>
        <taxon>Betaproteobacteria</taxon>
        <taxon>Candidatus Kinetoplastidibacterium</taxon>
    </lineage>
</organism>
<keyword evidence="2" id="KW-1185">Reference proteome</keyword>
<dbReference type="InterPro" id="IPR011852">
    <property type="entry name" value="TRAP_TAXI"/>
</dbReference>
<reference evidence="1 2" key="1">
    <citation type="journal article" date="2013" name="Genome Biol. Evol.">
        <title>Genome evolution and phylogenomic analysis of candidatus kinetoplastibacterium, the betaproteobacterial endosymbionts of strigomonas and angomonas.</title>
        <authorList>
            <person name="Alves J.M."/>
            <person name="Serrano M.G."/>
            <person name="Maia da Silva F."/>
            <person name="Voegtly L.J."/>
            <person name="Matveyev A.V."/>
            <person name="Teixeira M.M."/>
            <person name="Camargo E.P."/>
            <person name="Buck G.A."/>
        </authorList>
    </citation>
    <scope>NUCLEOTIDE SEQUENCE [LARGE SCALE GENOMIC DNA]</scope>
    <source>
        <strain evidence="1 2">TCC079E</strain>
    </source>
</reference>
<dbReference type="STRING" id="1208919.CDSE_0015"/>
<gene>
    <name evidence="1" type="ORF">CDSE_0015</name>
</gene>
<dbReference type="KEGG" id="kde:CDSE_0015"/>
<accession>M1LSQ2</accession>
<protein>
    <submittedName>
        <fullName evidence="1">TRAP-type uncharacterized transporter, periplasmic component</fullName>
    </submittedName>
</protein>
<dbReference type="CDD" id="cd13520">
    <property type="entry name" value="PBP2_TAXI_TRAP"/>
    <property type="match status" value="1"/>
</dbReference>
<dbReference type="PROSITE" id="PS51257">
    <property type="entry name" value="PROKAR_LIPOPROTEIN"/>
    <property type="match status" value="1"/>
</dbReference>
<dbReference type="PATRIC" id="fig|1208919.3.peg.583"/>
<dbReference type="NCBIfam" id="TIGR02122">
    <property type="entry name" value="TRAP_TAXI"/>
    <property type="match status" value="1"/>
</dbReference>
<dbReference type="SUPFAM" id="SSF53850">
    <property type="entry name" value="Periplasmic binding protein-like II"/>
    <property type="match status" value="1"/>
</dbReference>